<name>A0A7S1VZ36_9STRA</name>
<evidence type="ECO:0000313" key="2">
    <source>
        <dbReference type="EMBL" id="CAD9315258.1"/>
    </source>
</evidence>
<organism evidence="2">
    <name type="scientific">Ditylum brightwellii</name>
    <dbReference type="NCBI Taxonomy" id="49249"/>
    <lineage>
        <taxon>Eukaryota</taxon>
        <taxon>Sar</taxon>
        <taxon>Stramenopiles</taxon>
        <taxon>Ochrophyta</taxon>
        <taxon>Bacillariophyta</taxon>
        <taxon>Mediophyceae</taxon>
        <taxon>Lithodesmiophycidae</taxon>
        <taxon>Lithodesmiales</taxon>
        <taxon>Lithodesmiaceae</taxon>
        <taxon>Ditylum</taxon>
    </lineage>
</organism>
<proteinExistence type="predicted"/>
<feature type="region of interest" description="Disordered" evidence="1">
    <location>
        <begin position="42"/>
        <end position="77"/>
    </location>
</feature>
<accession>A0A7S1VZ36</accession>
<protein>
    <submittedName>
        <fullName evidence="2">Uncharacterized protein</fullName>
    </submittedName>
</protein>
<dbReference type="EMBL" id="HBGN01002485">
    <property type="protein sequence ID" value="CAD9315258.1"/>
    <property type="molecule type" value="Transcribed_RNA"/>
</dbReference>
<reference evidence="2" key="1">
    <citation type="submission" date="2021-01" db="EMBL/GenBank/DDBJ databases">
        <authorList>
            <person name="Corre E."/>
            <person name="Pelletier E."/>
            <person name="Niang G."/>
            <person name="Scheremetjew M."/>
            <person name="Finn R."/>
            <person name="Kale V."/>
            <person name="Holt S."/>
            <person name="Cochrane G."/>
            <person name="Meng A."/>
            <person name="Brown T."/>
            <person name="Cohen L."/>
        </authorList>
    </citation>
    <scope>NUCLEOTIDE SEQUENCE</scope>
    <source>
        <strain evidence="2">Pop2</strain>
    </source>
</reference>
<gene>
    <name evidence="2" type="ORF">DBRI1063_LOCUS1664</name>
</gene>
<feature type="compositionally biased region" description="Low complexity" evidence="1">
    <location>
        <begin position="52"/>
        <end position="77"/>
    </location>
</feature>
<evidence type="ECO:0000256" key="1">
    <source>
        <dbReference type="SAM" id="MobiDB-lite"/>
    </source>
</evidence>
<sequence length="136" mass="15640">MSQDKAMLVVVAYQLEDLLLPDTLDPPYNDYFSRNDMTNWCESLPSPPSRQPPTSLSPSLSTMTSLSHQPSSSPSIMTSSYTKMTYLLKVEYDSSKVLPTDFLTDSKYITRQITERMLKQDDLLGIYVRHFNLHFF</sequence>
<dbReference type="AlphaFoldDB" id="A0A7S1VZ36"/>